<feature type="domain" description="Ppx/GppA phosphatase N-terminal" evidence="1">
    <location>
        <begin position="24"/>
        <end position="289"/>
    </location>
</feature>
<dbReference type="Pfam" id="PF02541">
    <property type="entry name" value="Ppx-GppA"/>
    <property type="match status" value="1"/>
</dbReference>
<dbReference type="CDD" id="cd24052">
    <property type="entry name" value="ASKHA_NBD_HpPPX-GppA-like"/>
    <property type="match status" value="1"/>
</dbReference>
<dbReference type="EMBL" id="CP029287">
    <property type="protein sequence ID" value="AWR98503.1"/>
    <property type="molecule type" value="Genomic_DNA"/>
</dbReference>
<dbReference type="Gene3D" id="3.30.420.40">
    <property type="match status" value="1"/>
</dbReference>
<dbReference type="InterPro" id="IPR050273">
    <property type="entry name" value="GppA/Ppx_hydrolase"/>
</dbReference>
<name>A0A2U9IR96_9CREN</name>
<dbReference type="GeneID" id="36833855"/>
<dbReference type="OrthoDB" id="10802at2157"/>
<evidence type="ECO:0000313" key="3">
    <source>
        <dbReference type="Proteomes" id="UP000247586"/>
    </source>
</evidence>
<proteinExistence type="predicted"/>
<protein>
    <submittedName>
        <fullName evidence="2">Phosphatase</fullName>
    </submittedName>
</protein>
<dbReference type="GO" id="GO:0006357">
    <property type="term" value="P:regulation of transcription by RNA polymerase II"/>
    <property type="evidence" value="ECO:0007669"/>
    <property type="project" value="TreeGrafter"/>
</dbReference>
<organism evidence="2 3">
    <name type="scientific">Metallosphaera hakonensis JCM 8857 = DSM 7519</name>
    <dbReference type="NCBI Taxonomy" id="1293036"/>
    <lineage>
        <taxon>Archaea</taxon>
        <taxon>Thermoproteota</taxon>
        <taxon>Thermoprotei</taxon>
        <taxon>Sulfolobales</taxon>
        <taxon>Sulfolobaceae</taxon>
        <taxon>Metallosphaera</taxon>
    </lineage>
</organism>
<evidence type="ECO:0000313" key="2">
    <source>
        <dbReference type="EMBL" id="AWR98503.1"/>
    </source>
</evidence>
<dbReference type="InterPro" id="IPR003695">
    <property type="entry name" value="Ppx_GppA_N"/>
</dbReference>
<dbReference type="InterPro" id="IPR043129">
    <property type="entry name" value="ATPase_NBD"/>
</dbReference>
<evidence type="ECO:0000259" key="1">
    <source>
        <dbReference type="Pfam" id="PF02541"/>
    </source>
</evidence>
<keyword evidence="3" id="KW-1185">Reference proteome</keyword>
<dbReference type="KEGG" id="mhk:DFR87_00895"/>
<reference evidence="2" key="1">
    <citation type="submission" date="2018-05" db="EMBL/GenBank/DDBJ databases">
        <title>Complete Genome Sequences of Extremely Thermoacidophilic, Metal-Mobilizing Type-Strain Members of the Archaeal Family Sulfolobaceae: Acidianus brierleyi DSM-1651T, Acidianus sulfidivorans DSM-18786T, Metallosphaera hakonensis DSM-7519T, and Metallosphaera prunae DSM-10039T.</title>
        <authorList>
            <person name="Counts J.A."/>
            <person name="Kelly R.M."/>
        </authorList>
    </citation>
    <scope>NUCLEOTIDE SEQUENCE [LARGE SCALE GENOMIC DNA]</scope>
    <source>
        <strain evidence="2">HO1-1</strain>
    </source>
</reference>
<dbReference type="RefSeq" id="WP_054837264.1">
    <property type="nucleotide sequence ID" value="NZ_BBBA01000036.1"/>
</dbReference>
<dbReference type="Gene3D" id="3.30.420.150">
    <property type="entry name" value="Exopolyphosphatase. Domain 2"/>
    <property type="match status" value="1"/>
</dbReference>
<dbReference type="SUPFAM" id="SSF53067">
    <property type="entry name" value="Actin-like ATPase domain"/>
    <property type="match status" value="2"/>
</dbReference>
<dbReference type="STRING" id="1293036.GCA_001315825_02710"/>
<dbReference type="PANTHER" id="PTHR30005:SF0">
    <property type="entry name" value="RETROGRADE REGULATION PROTEIN 2"/>
    <property type="match status" value="1"/>
</dbReference>
<accession>A0A2U9IR96</accession>
<dbReference type="AlphaFoldDB" id="A0A2U9IR96"/>
<dbReference type="PANTHER" id="PTHR30005">
    <property type="entry name" value="EXOPOLYPHOSPHATASE"/>
    <property type="match status" value="1"/>
</dbReference>
<dbReference type="Proteomes" id="UP000247586">
    <property type="component" value="Chromosome"/>
</dbReference>
<gene>
    <name evidence="2" type="ORF">DFR87_00895</name>
</gene>
<sequence>MDQKAVIDLGYNSIRLSVFQQFSENTFRTLGSMKDFTRLGDGVDEGGEIKEEKIVEAERVLAKFRYVLRKRGVETVYPLGTSAFRLSRNGEEVAKRLSKSLGWDVNIVSGEEEGRLAALGSINSLPITDGVVFELGGGSLELIYVRGREMGKVFHFPLGALRLRKAFKNEEEMRKEIRGYLYSLPSWLPPTLVGSGGNVRSIGRFLMRMAGIKFRHVHGFQIPSTQVRSLGKSLWAMSDEEIAKLPGIGVERSVTVKTAVLVIEELLNLFDAPTMIISEFGMREGKMMEREELSLTRLRESWLETFSQSFGIPSPEGIRLEAEKLTGSELAGISAYISHVFMESGWEDPFNACYKYLQESLFPGFLKRDLGYVSLICKGANEKLKKKDVQRFGVDGKPDKIEEISKVVRLVIKRYPLGVY</sequence>